<dbReference type="PANTHER" id="PTHR43744:SF12">
    <property type="entry name" value="ABC TRANSPORTER PERMEASE PROTEIN MG189-RELATED"/>
    <property type="match status" value="1"/>
</dbReference>
<organism evidence="10 11">
    <name type="scientific">Okibacterium fritillariae</name>
    <dbReference type="NCBI Taxonomy" id="123320"/>
    <lineage>
        <taxon>Bacteria</taxon>
        <taxon>Bacillati</taxon>
        <taxon>Actinomycetota</taxon>
        <taxon>Actinomycetes</taxon>
        <taxon>Micrococcales</taxon>
        <taxon>Microbacteriaceae</taxon>
        <taxon>Okibacterium</taxon>
    </lineage>
</organism>
<dbReference type="RefSeq" id="WP_079726541.1">
    <property type="nucleotide sequence ID" value="NZ_FUZP01000001.1"/>
</dbReference>
<evidence type="ECO:0000256" key="6">
    <source>
        <dbReference type="ARBA" id="ARBA00023136"/>
    </source>
</evidence>
<dbReference type="SUPFAM" id="SSF161098">
    <property type="entry name" value="MetI-like"/>
    <property type="match status" value="1"/>
</dbReference>
<evidence type="ECO:0000256" key="1">
    <source>
        <dbReference type="ARBA" id="ARBA00004651"/>
    </source>
</evidence>
<feature type="transmembrane region" description="Helical" evidence="7">
    <location>
        <begin position="158"/>
        <end position="182"/>
    </location>
</feature>
<feature type="transmembrane region" description="Helical" evidence="7">
    <location>
        <begin position="247"/>
        <end position="272"/>
    </location>
</feature>
<gene>
    <name evidence="10" type="ORF">SAMN06309945_0306</name>
</gene>
<dbReference type="GO" id="GO:0055085">
    <property type="term" value="P:transmembrane transport"/>
    <property type="evidence" value="ECO:0007669"/>
    <property type="project" value="InterPro"/>
</dbReference>
<dbReference type="PROSITE" id="PS50928">
    <property type="entry name" value="ABC_TM1"/>
    <property type="match status" value="1"/>
</dbReference>
<comment type="subcellular location">
    <subcellularLocation>
        <location evidence="1 7">Cell membrane</location>
        <topology evidence="1 7">Multi-pass membrane protein</topology>
    </subcellularLocation>
</comment>
<feature type="transmembrane region" description="Helical" evidence="7">
    <location>
        <begin position="307"/>
        <end position="325"/>
    </location>
</feature>
<sequence>MALTQLPDAAASSPEQPAVVTVAGSGRRGTRSRRGGTTGGGRADGLSSRWSGRRRAGLGGWLLRLALAVVFAFPLLFMFVSSLKPDQQIFGDLSSVAAFLPIGNISFDNYAAVFDRVPAARFLINSIGISAITVLLGILVNSLAAFALSRMNMRGKSIILTLIIATLIVPFETLALPLVWWVNQLPSLTLDGFSLGFSKGWIDTYQVQIIPFIANAFSIYLFHQYFESIPKELDEAARMDGAGWFRIYRQVVMPLSGPAVATVAILTFLPAWNSYLWPLMVVQTEELRPVMVGVQYFFQLNVSWGEVMAYASLITLPVVALFIAFQRSFVNSIASSGVKG</sequence>
<dbReference type="GO" id="GO:0005886">
    <property type="term" value="C:plasma membrane"/>
    <property type="evidence" value="ECO:0007669"/>
    <property type="project" value="UniProtKB-SubCell"/>
</dbReference>
<dbReference type="InterPro" id="IPR000515">
    <property type="entry name" value="MetI-like"/>
</dbReference>
<evidence type="ECO:0000313" key="10">
    <source>
        <dbReference type="EMBL" id="SKC37273.1"/>
    </source>
</evidence>
<evidence type="ECO:0000256" key="7">
    <source>
        <dbReference type="RuleBase" id="RU363032"/>
    </source>
</evidence>
<name>A0A1T5IE23_9MICO</name>
<feature type="transmembrane region" description="Helical" evidence="7">
    <location>
        <begin position="205"/>
        <end position="226"/>
    </location>
</feature>
<feature type="domain" description="ABC transmembrane type-1" evidence="9">
    <location>
        <begin position="123"/>
        <end position="325"/>
    </location>
</feature>
<keyword evidence="6 7" id="KW-0472">Membrane</keyword>
<dbReference type="Proteomes" id="UP000190857">
    <property type="component" value="Unassembled WGS sequence"/>
</dbReference>
<feature type="transmembrane region" description="Helical" evidence="7">
    <location>
        <begin position="122"/>
        <end position="146"/>
    </location>
</feature>
<dbReference type="Gene3D" id="1.10.3720.10">
    <property type="entry name" value="MetI-like"/>
    <property type="match status" value="1"/>
</dbReference>
<dbReference type="STRING" id="123320.SAMN06309945_0306"/>
<evidence type="ECO:0000256" key="8">
    <source>
        <dbReference type="SAM" id="MobiDB-lite"/>
    </source>
</evidence>
<evidence type="ECO:0000256" key="2">
    <source>
        <dbReference type="ARBA" id="ARBA00022448"/>
    </source>
</evidence>
<evidence type="ECO:0000256" key="5">
    <source>
        <dbReference type="ARBA" id="ARBA00022989"/>
    </source>
</evidence>
<comment type="similarity">
    <text evidence="7">Belongs to the binding-protein-dependent transport system permease family.</text>
</comment>
<protein>
    <submittedName>
        <fullName evidence="10">Carbohydrate ABC transporter membrane protein 2, CUT1 family</fullName>
    </submittedName>
</protein>
<keyword evidence="5 7" id="KW-1133">Transmembrane helix</keyword>
<reference evidence="10 11" key="1">
    <citation type="submission" date="2017-02" db="EMBL/GenBank/DDBJ databases">
        <authorList>
            <person name="Peterson S.W."/>
        </authorList>
    </citation>
    <scope>NUCLEOTIDE SEQUENCE [LARGE SCALE GENOMIC DNA]</scope>
    <source>
        <strain evidence="10 11">VKM Ac-2059</strain>
    </source>
</reference>
<evidence type="ECO:0000259" key="9">
    <source>
        <dbReference type="PROSITE" id="PS50928"/>
    </source>
</evidence>
<dbReference type="PANTHER" id="PTHR43744">
    <property type="entry name" value="ABC TRANSPORTER PERMEASE PROTEIN MG189-RELATED-RELATED"/>
    <property type="match status" value="1"/>
</dbReference>
<dbReference type="CDD" id="cd06261">
    <property type="entry name" value="TM_PBP2"/>
    <property type="match status" value="1"/>
</dbReference>
<dbReference type="EMBL" id="FUZP01000001">
    <property type="protein sequence ID" value="SKC37273.1"/>
    <property type="molecule type" value="Genomic_DNA"/>
</dbReference>
<accession>A0A1T5IE23</accession>
<keyword evidence="4 7" id="KW-0812">Transmembrane</keyword>
<evidence type="ECO:0000256" key="3">
    <source>
        <dbReference type="ARBA" id="ARBA00022475"/>
    </source>
</evidence>
<dbReference type="AlphaFoldDB" id="A0A1T5IE23"/>
<keyword evidence="3" id="KW-1003">Cell membrane</keyword>
<dbReference type="InterPro" id="IPR035906">
    <property type="entry name" value="MetI-like_sf"/>
</dbReference>
<keyword evidence="2 7" id="KW-0813">Transport</keyword>
<evidence type="ECO:0000313" key="11">
    <source>
        <dbReference type="Proteomes" id="UP000190857"/>
    </source>
</evidence>
<feature type="transmembrane region" description="Helical" evidence="7">
    <location>
        <begin position="61"/>
        <end position="80"/>
    </location>
</feature>
<proteinExistence type="inferred from homology"/>
<feature type="region of interest" description="Disordered" evidence="8">
    <location>
        <begin position="1"/>
        <end position="48"/>
    </location>
</feature>
<dbReference type="Pfam" id="PF00528">
    <property type="entry name" value="BPD_transp_1"/>
    <property type="match status" value="1"/>
</dbReference>
<evidence type="ECO:0000256" key="4">
    <source>
        <dbReference type="ARBA" id="ARBA00022692"/>
    </source>
</evidence>
<keyword evidence="11" id="KW-1185">Reference proteome</keyword>